<dbReference type="InterPro" id="IPR031704">
    <property type="entry name" value="Glyco_hydro_36_N"/>
</dbReference>
<dbReference type="InterPro" id="IPR038417">
    <property type="entry name" value="Alpga-gal_N_sf"/>
</dbReference>
<evidence type="ECO:0000256" key="8">
    <source>
        <dbReference type="SAM" id="SignalP"/>
    </source>
</evidence>
<comment type="similarity">
    <text evidence="5">Belongs to the glycosyl hydrolase.</text>
</comment>
<dbReference type="Pfam" id="PF02065">
    <property type="entry name" value="Melibiase"/>
    <property type="match status" value="1"/>
</dbReference>
<comment type="catalytic activity">
    <reaction evidence="1 5">
        <text>Hydrolysis of terminal, non-reducing alpha-D-galactose residues in alpha-D-galactosides, including galactose oligosaccharides, galactomannans and galactolipids.</text>
        <dbReference type="EC" id="3.2.1.22"/>
    </reaction>
</comment>
<feature type="domain" description="Glycosyl hydrolase family 36 N-terminal" evidence="10">
    <location>
        <begin position="77"/>
        <end position="284"/>
    </location>
</feature>
<evidence type="ECO:0000259" key="10">
    <source>
        <dbReference type="Pfam" id="PF16875"/>
    </source>
</evidence>
<keyword evidence="12" id="KW-1185">Reference proteome</keyword>
<accession>A0A917J305</accession>
<reference evidence="11" key="1">
    <citation type="journal article" date="2014" name="Int. J. Syst. Evol. Microbiol.">
        <title>Complete genome sequence of Corynebacterium casei LMG S-19264T (=DSM 44701T), isolated from a smear-ripened cheese.</title>
        <authorList>
            <consortium name="US DOE Joint Genome Institute (JGI-PGF)"/>
            <person name="Walter F."/>
            <person name="Albersmeier A."/>
            <person name="Kalinowski J."/>
            <person name="Ruckert C."/>
        </authorList>
    </citation>
    <scope>NUCLEOTIDE SEQUENCE</scope>
    <source>
        <strain evidence="11">CGMCC 1.15290</strain>
    </source>
</reference>
<feature type="active site" description="Nucleophile" evidence="6">
    <location>
        <position position="479"/>
    </location>
</feature>
<dbReference type="PANTHER" id="PTHR43053">
    <property type="entry name" value="GLYCOSIDASE FAMILY 31"/>
    <property type="match status" value="1"/>
</dbReference>
<gene>
    <name evidence="11" type="ORF">GCM10011379_48620</name>
</gene>
<feature type="binding site" evidence="7">
    <location>
        <begin position="477"/>
        <end position="481"/>
    </location>
    <ligand>
        <name>substrate</name>
    </ligand>
</feature>
<dbReference type="Pfam" id="PF16874">
    <property type="entry name" value="Glyco_hydro_36C"/>
    <property type="match status" value="1"/>
</dbReference>
<feature type="domain" description="Glycosyl hydrolase family 36 C-terminal" evidence="9">
    <location>
        <begin position="643"/>
        <end position="730"/>
    </location>
</feature>
<feature type="binding site" evidence="7">
    <location>
        <position position="443"/>
    </location>
    <ligand>
        <name>substrate</name>
    </ligand>
</feature>
<dbReference type="PANTHER" id="PTHR43053:SF3">
    <property type="entry name" value="ALPHA-GALACTOSIDASE C-RELATED"/>
    <property type="match status" value="1"/>
</dbReference>
<dbReference type="Gene3D" id="2.70.98.60">
    <property type="entry name" value="alpha-galactosidase from lactobacil brevis"/>
    <property type="match status" value="1"/>
</dbReference>
<evidence type="ECO:0000256" key="4">
    <source>
        <dbReference type="ARBA" id="ARBA00023295"/>
    </source>
</evidence>
<dbReference type="SUPFAM" id="SSF51445">
    <property type="entry name" value="(Trans)glycosidases"/>
    <property type="match status" value="1"/>
</dbReference>
<dbReference type="PRINTS" id="PR00743">
    <property type="entry name" value="GLHYDRLASE36"/>
</dbReference>
<feature type="binding site" evidence="7">
    <location>
        <position position="548"/>
    </location>
    <ligand>
        <name>substrate</name>
    </ligand>
</feature>
<feature type="active site" description="Proton donor" evidence="6">
    <location>
        <position position="548"/>
    </location>
</feature>
<evidence type="ECO:0000256" key="1">
    <source>
        <dbReference type="ARBA" id="ARBA00001255"/>
    </source>
</evidence>
<reference evidence="11" key="2">
    <citation type="submission" date="2020-09" db="EMBL/GenBank/DDBJ databases">
        <authorList>
            <person name="Sun Q."/>
            <person name="Zhou Y."/>
        </authorList>
    </citation>
    <scope>NUCLEOTIDE SEQUENCE</scope>
    <source>
        <strain evidence="11">CGMCC 1.15290</strain>
    </source>
</reference>
<dbReference type="InterPro" id="IPR050985">
    <property type="entry name" value="Alpha-glycosidase_related"/>
</dbReference>
<evidence type="ECO:0000313" key="11">
    <source>
        <dbReference type="EMBL" id="GGH79364.1"/>
    </source>
</evidence>
<dbReference type="EMBL" id="BMIB01000005">
    <property type="protein sequence ID" value="GGH79364.1"/>
    <property type="molecule type" value="Genomic_DNA"/>
</dbReference>
<dbReference type="Pfam" id="PF16875">
    <property type="entry name" value="Glyco_hydro_36N"/>
    <property type="match status" value="1"/>
</dbReference>
<dbReference type="InterPro" id="IPR017853">
    <property type="entry name" value="GH"/>
</dbReference>
<dbReference type="EC" id="3.2.1.22" evidence="2 5"/>
<evidence type="ECO:0000256" key="5">
    <source>
        <dbReference type="PIRNR" id="PIRNR005536"/>
    </source>
</evidence>
<protein>
    <recommendedName>
        <fullName evidence="2 5">Alpha-galactosidase</fullName>
        <ecNumber evidence="2 5">3.2.1.22</ecNumber>
    </recommendedName>
</protein>
<keyword evidence="8" id="KW-0732">Signal</keyword>
<dbReference type="Proteomes" id="UP000627292">
    <property type="component" value="Unassembled WGS sequence"/>
</dbReference>
<dbReference type="GO" id="GO:0004557">
    <property type="term" value="F:alpha-galactosidase activity"/>
    <property type="evidence" value="ECO:0007669"/>
    <property type="project" value="UniProtKB-UniRule"/>
</dbReference>
<sequence length="735" mass="83435">MYMRKRMIYLLSKRIPMKRNHLYCGLILAMLGVQISASAQKQIDIQTSHSGLVFTVAPNNKLYQSYLGKNIQPATVRTANATAREAYAQGGGSFLFQPAIRMVHTDGSASLDLRVAEYHTTRVNDNNSVTRIVLKDSVYPVTVQLFLSSFYKEDVIKSWAVISHKEKKPVRITNFASSMLNLHADSYWLTQFHGDWAEEMHEEDSKLTSGMKVIDSKLGSRANMYQTPAFLLSLNGPSTETEGELVAGTLAWSGNFQFVFEVDEKNQLNVLSGINPYASDYQLEPNTDFTTPEFIFTYSAKGRGQASRNLHNWARNHGVLNGKGSRYTLLNNWEATQFDFDEQKLSGLFDEARLLGTDLFLLDDGWFANKYPRNDDHAGLGDWQENKKKLPSGLGHLVKEATAKGVKFGIWLEPEMLNPKSELYEKHPNWVLKLQNRPEDYFRNQLVLDIINPEVSEFVYKMVDDMLTKNPGIAYIKWDCNRMMTNAGSPYLGEKQSNLYIDYVRSLYAILDRLRKKYPELPMMLCSGGGGRTDYGGLKYFTEFWPSDNTDPYDRIFIQWGYSYFFPANTIACHVTSWGKQSLKFRTDVAMMGRLGYDIDVARMPENDLKFSQQAVASYKNLSAVIGQGDQYRLVNPNQQQRAAVMYVDSNKSKAVLFAYTLQPRYSTNWTPVKLQGLEAAKLYMVKEINLYPGTQASLPEHNKQYTGEYLMNVGLQVSSANPLTSTVVEITAAP</sequence>
<organism evidence="11 12">
    <name type="scientific">Filimonas zeae</name>
    <dbReference type="NCBI Taxonomy" id="1737353"/>
    <lineage>
        <taxon>Bacteria</taxon>
        <taxon>Pseudomonadati</taxon>
        <taxon>Bacteroidota</taxon>
        <taxon>Chitinophagia</taxon>
        <taxon>Chitinophagales</taxon>
        <taxon>Chitinophagaceae</taxon>
        <taxon>Filimonas</taxon>
    </lineage>
</organism>
<dbReference type="Gene3D" id="2.60.40.1180">
    <property type="entry name" value="Golgi alpha-mannosidase II"/>
    <property type="match status" value="1"/>
</dbReference>
<name>A0A917J305_9BACT</name>
<feature type="binding site" evidence="7">
    <location>
        <begin position="363"/>
        <end position="364"/>
    </location>
    <ligand>
        <name>substrate</name>
    </ligand>
</feature>
<proteinExistence type="inferred from homology"/>
<feature type="chain" id="PRO_5037598570" description="Alpha-galactosidase" evidence="8">
    <location>
        <begin position="40"/>
        <end position="735"/>
    </location>
</feature>
<evidence type="ECO:0000313" key="12">
    <source>
        <dbReference type="Proteomes" id="UP000627292"/>
    </source>
</evidence>
<feature type="signal peptide" evidence="8">
    <location>
        <begin position="1"/>
        <end position="39"/>
    </location>
</feature>
<keyword evidence="3 5" id="KW-0378">Hydrolase</keyword>
<dbReference type="GO" id="GO:0016052">
    <property type="term" value="P:carbohydrate catabolic process"/>
    <property type="evidence" value="ECO:0007669"/>
    <property type="project" value="InterPro"/>
</dbReference>
<dbReference type="FunFam" id="3.20.20.70:FF:000118">
    <property type="entry name" value="Alpha-galactosidase"/>
    <property type="match status" value="1"/>
</dbReference>
<dbReference type="InterPro" id="IPR031705">
    <property type="entry name" value="Glyco_hydro_36_C"/>
</dbReference>
<dbReference type="CDD" id="cd14791">
    <property type="entry name" value="GH36"/>
    <property type="match status" value="1"/>
</dbReference>
<keyword evidence="4 5" id="KW-0326">Glycosidase</keyword>
<dbReference type="InterPro" id="IPR013780">
    <property type="entry name" value="Glyco_hydro_b"/>
</dbReference>
<comment type="caution">
    <text evidence="11">The sequence shown here is derived from an EMBL/GenBank/DDBJ whole genome shotgun (WGS) entry which is preliminary data.</text>
</comment>
<evidence type="ECO:0000259" key="9">
    <source>
        <dbReference type="Pfam" id="PF16874"/>
    </source>
</evidence>
<dbReference type="InterPro" id="IPR013785">
    <property type="entry name" value="Aldolase_TIM"/>
</dbReference>
<evidence type="ECO:0000256" key="6">
    <source>
        <dbReference type="PIRSR" id="PIRSR005536-1"/>
    </source>
</evidence>
<feature type="binding site" evidence="7">
    <location>
        <position position="196"/>
    </location>
    <ligand>
        <name>substrate</name>
    </ligand>
</feature>
<dbReference type="Gene3D" id="3.20.20.70">
    <property type="entry name" value="Aldolase class I"/>
    <property type="match status" value="1"/>
</dbReference>
<feature type="binding site" evidence="7">
    <location>
        <position position="526"/>
    </location>
    <ligand>
        <name>substrate</name>
    </ligand>
</feature>
<evidence type="ECO:0000256" key="7">
    <source>
        <dbReference type="PIRSR" id="PIRSR005536-2"/>
    </source>
</evidence>
<dbReference type="PIRSF" id="PIRSF005536">
    <property type="entry name" value="Agal"/>
    <property type="match status" value="1"/>
</dbReference>
<dbReference type="AlphaFoldDB" id="A0A917J305"/>
<dbReference type="InterPro" id="IPR002252">
    <property type="entry name" value="Glyco_hydro_36"/>
</dbReference>
<evidence type="ECO:0000256" key="2">
    <source>
        <dbReference type="ARBA" id="ARBA00012755"/>
    </source>
</evidence>
<evidence type="ECO:0000256" key="3">
    <source>
        <dbReference type="ARBA" id="ARBA00022801"/>
    </source>
</evidence>